<dbReference type="Pfam" id="PF07715">
    <property type="entry name" value="Plug"/>
    <property type="match status" value="1"/>
</dbReference>
<evidence type="ECO:0000256" key="7">
    <source>
        <dbReference type="ARBA" id="ARBA00023065"/>
    </source>
</evidence>
<keyword evidence="7" id="KW-0406">Ion transport</keyword>
<sequence length="630" mass="67075">MSFLNSVPRAPGVRSAFAVACGFVLVAPFGVRAADADHVGQVVVTATRSPTRISNLSADVTVIERDQIDASAGRSLADLLSGSPGIQSASNGGLGKNSSVFIRGGDAKQSIVLIDGVRYGSATTGAPSIDNIPLDQIERIEIVRGALASLYGADAASGVVQIFTRRETSGKPLGSGSATLGSDRYHGLSVGVSGGVDQLTYSVRAQTVGTAGFSATNPRVGVSSYNADRDGFRQQSLSANLGLGLSKGWRIEGNLLRSDGVNRYDDGVARSGVSKDTRAELTTQVAGIKLLGQMAPGWKSSVQASHTLDVSDTTVANKSSYLGRIATAQQQLIWENQIGTPLGTALVAVESLRQSIENSTKQFPVTQRRIDGLVLGLSGHRGAHDWQLSARRDRNSQFGTQDTGSIGYGVHLSEAWRLGGAVGTSFVAPSFNQLYWPGYGTPDLQPQRGLNKELSLAWEAGEHAARLTRYDNRIRDFILISPTSASNIKRVSLSGWTLSYQTATQTGIGQLYGVGSLDWLDAHNEADGSKLVRRADRFGTIRVGLDRSVVKYEVSLKGSAGAVDNNASFVRDRLPGYALWGASVAWRVHPDWKLSLRADNLGDRTYEKIWGYNQAGAQVFLTLAYAPGSR</sequence>
<evidence type="ECO:0000256" key="14">
    <source>
        <dbReference type="SAM" id="SignalP"/>
    </source>
</evidence>
<dbReference type="OrthoDB" id="183532at2"/>
<name>A0A2U8FT15_9BURK</name>
<evidence type="ECO:0000256" key="2">
    <source>
        <dbReference type="ARBA" id="ARBA00009810"/>
    </source>
</evidence>
<evidence type="ECO:0000313" key="18">
    <source>
        <dbReference type="Proteomes" id="UP000244892"/>
    </source>
</evidence>
<evidence type="ECO:0000256" key="11">
    <source>
        <dbReference type="ARBA" id="ARBA00023237"/>
    </source>
</evidence>
<dbReference type="PROSITE" id="PS52016">
    <property type="entry name" value="TONB_DEPENDENT_REC_3"/>
    <property type="match status" value="1"/>
</dbReference>
<dbReference type="GO" id="GO:0015889">
    <property type="term" value="P:cobalamin transport"/>
    <property type="evidence" value="ECO:0007669"/>
    <property type="project" value="TreeGrafter"/>
</dbReference>
<evidence type="ECO:0000256" key="6">
    <source>
        <dbReference type="ARBA" id="ARBA00022729"/>
    </source>
</evidence>
<keyword evidence="9 12" id="KW-0472">Membrane</keyword>
<dbReference type="AlphaFoldDB" id="A0A2U8FT15"/>
<reference evidence="17 18" key="1">
    <citation type="submission" date="2018-05" db="EMBL/GenBank/DDBJ databases">
        <title>complete genome sequence of Aquabacterium olei NBRC 110486.</title>
        <authorList>
            <person name="Tang B."/>
            <person name="Chang J."/>
            <person name="Zhang L."/>
            <person name="Yang H."/>
        </authorList>
    </citation>
    <scope>NUCLEOTIDE SEQUENCE [LARGE SCALE GENOMIC DNA]</scope>
    <source>
        <strain evidence="17 18">NBRC 110486</strain>
    </source>
</reference>
<feature type="domain" description="TonB-dependent receptor plug" evidence="16">
    <location>
        <begin position="54"/>
        <end position="159"/>
    </location>
</feature>
<accession>A0A2U8FT15</accession>
<keyword evidence="6 14" id="KW-0732">Signal</keyword>
<protein>
    <submittedName>
        <fullName evidence="17">TonB-dependent receptor</fullName>
    </submittedName>
</protein>
<gene>
    <name evidence="17" type="ORF">DEH84_12585</name>
</gene>
<evidence type="ECO:0000259" key="16">
    <source>
        <dbReference type="Pfam" id="PF07715"/>
    </source>
</evidence>
<evidence type="ECO:0000256" key="10">
    <source>
        <dbReference type="ARBA" id="ARBA00023170"/>
    </source>
</evidence>
<dbReference type="KEGG" id="aon:DEH84_12585"/>
<dbReference type="Gene3D" id="2.40.170.20">
    <property type="entry name" value="TonB-dependent receptor, beta-barrel domain"/>
    <property type="match status" value="1"/>
</dbReference>
<evidence type="ECO:0000256" key="9">
    <source>
        <dbReference type="ARBA" id="ARBA00023136"/>
    </source>
</evidence>
<keyword evidence="3 12" id="KW-0813">Transport</keyword>
<evidence type="ECO:0000256" key="4">
    <source>
        <dbReference type="ARBA" id="ARBA00022452"/>
    </source>
</evidence>
<dbReference type="GO" id="GO:0009279">
    <property type="term" value="C:cell outer membrane"/>
    <property type="evidence" value="ECO:0007669"/>
    <property type="project" value="UniProtKB-SubCell"/>
</dbReference>
<dbReference type="InterPro" id="IPR039426">
    <property type="entry name" value="TonB-dep_rcpt-like"/>
</dbReference>
<feature type="domain" description="TonB-dependent receptor-like beta-barrel" evidence="15">
    <location>
        <begin position="198"/>
        <end position="601"/>
    </location>
</feature>
<dbReference type="PANTHER" id="PTHR30069">
    <property type="entry name" value="TONB-DEPENDENT OUTER MEMBRANE RECEPTOR"/>
    <property type="match status" value="1"/>
</dbReference>
<organism evidence="17 18">
    <name type="scientific">Aquabacterium olei</name>
    <dbReference type="NCBI Taxonomy" id="1296669"/>
    <lineage>
        <taxon>Bacteria</taxon>
        <taxon>Pseudomonadati</taxon>
        <taxon>Pseudomonadota</taxon>
        <taxon>Betaproteobacteria</taxon>
        <taxon>Burkholderiales</taxon>
        <taxon>Aquabacterium</taxon>
    </lineage>
</organism>
<keyword evidence="11 12" id="KW-0998">Cell outer membrane</keyword>
<dbReference type="PANTHER" id="PTHR30069:SF53">
    <property type="entry name" value="COLICIN I RECEPTOR-RELATED"/>
    <property type="match status" value="1"/>
</dbReference>
<evidence type="ECO:0000259" key="15">
    <source>
        <dbReference type="Pfam" id="PF00593"/>
    </source>
</evidence>
<comment type="similarity">
    <text evidence="2 12 13">Belongs to the TonB-dependent receptor family.</text>
</comment>
<evidence type="ECO:0000256" key="8">
    <source>
        <dbReference type="ARBA" id="ARBA00023077"/>
    </source>
</evidence>
<dbReference type="InterPro" id="IPR000531">
    <property type="entry name" value="Beta-barrel_TonB"/>
</dbReference>
<dbReference type="SUPFAM" id="SSF56935">
    <property type="entry name" value="Porins"/>
    <property type="match status" value="1"/>
</dbReference>
<evidence type="ECO:0000256" key="5">
    <source>
        <dbReference type="ARBA" id="ARBA00022692"/>
    </source>
</evidence>
<comment type="subcellular location">
    <subcellularLocation>
        <location evidence="1 12">Cell outer membrane</location>
        <topology evidence="1 12">Multi-pass membrane protein</topology>
    </subcellularLocation>
</comment>
<keyword evidence="10 17" id="KW-0675">Receptor</keyword>
<dbReference type="Gene3D" id="2.170.130.10">
    <property type="entry name" value="TonB-dependent receptor, plug domain"/>
    <property type="match status" value="1"/>
</dbReference>
<keyword evidence="18" id="KW-1185">Reference proteome</keyword>
<evidence type="ECO:0000256" key="1">
    <source>
        <dbReference type="ARBA" id="ARBA00004571"/>
    </source>
</evidence>
<dbReference type="Pfam" id="PF00593">
    <property type="entry name" value="TonB_dep_Rec_b-barrel"/>
    <property type="match status" value="1"/>
</dbReference>
<keyword evidence="8 13" id="KW-0798">TonB box</keyword>
<dbReference type="GO" id="GO:0006811">
    <property type="term" value="P:monoatomic ion transport"/>
    <property type="evidence" value="ECO:0007669"/>
    <property type="project" value="UniProtKB-KW"/>
</dbReference>
<dbReference type="InterPro" id="IPR012910">
    <property type="entry name" value="Plug_dom"/>
</dbReference>
<dbReference type="InterPro" id="IPR036942">
    <property type="entry name" value="Beta-barrel_TonB_sf"/>
</dbReference>
<feature type="chain" id="PRO_5015885052" evidence="14">
    <location>
        <begin position="34"/>
        <end position="630"/>
    </location>
</feature>
<feature type="signal peptide" evidence="14">
    <location>
        <begin position="1"/>
        <end position="33"/>
    </location>
</feature>
<dbReference type="InterPro" id="IPR037066">
    <property type="entry name" value="Plug_dom_sf"/>
</dbReference>
<evidence type="ECO:0000256" key="13">
    <source>
        <dbReference type="RuleBase" id="RU003357"/>
    </source>
</evidence>
<dbReference type="Proteomes" id="UP000244892">
    <property type="component" value="Chromosome"/>
</dbReference>
<dbReference type="RefSeq" id="WP_109037156.1">
    <property type="nucleotide sequence ID" value="NZ_CP029210.1"/>
</dbReference>
<keyword evidence="4 12" id="KW-1134">Transmembrane beta strand</keyword>
<proteinExistence type="inferred from homology"/>
<evidence type="ECO:0000256" key="3">
    <source>
        <dbReference type="ARBA" id="ARBA00022448"/>
    </source>
</evidence>
<keyword evidence="5 12" id="KW-0812">Transmembrane</keyword>
<evidence type="ECO:0000256" key="12">
    <source>
        <dbReference type="PROSITE-ProRule" id="PRU01360"/>
    </source>
</evidence>
<evidence type="ECO:0000313" key="17">
    <source>
        <dbReference type="EMBL" id="AWI54160.1"/>
    </source>
</evidence>
<dbReference type="EMBL" id="CP029210">
    <property type="protein sequence ID" value="AWI54160.1"/>
    <property type="molecule type" value="Genomic_DNA"/>
</dbReference>